<evidence type="ECO:0000313" key="3">
    <source>
        <dbReference type="Proteomes" id="UP001495910"/>
    </source>
</evidence>
<evidence type="ECO:0008006" key="4">
    <source>
        <dbReference type="Google" id="ProtNLM"/>
    </source>
</evidence>
<name>A0ABU9PQP0_9BURK</name>
<dbReference type="RefSeq" id="WP_342828121.1">
    <property type="nucleotide sequence ID" value="NZ_JBANDC010000002.1"/>
</dbReference>
<evidence type="ECO:0000313" key="2">
    <source>
        <dbReference type="EMBL" id="MEM4986298.1"/>
    </source>
</evidence>
<gene>
    <name evidence="2" type="ORF">V8G57_02745</name>
</gene>
<protein>
    <recommendedName>
        <fullName evidence="4">TolA protein</fullName>
    </recommendedName>
</protein>
<accession>A0ABU9PQP0</accession>
<dbReference type="Proteomes" id="UP001495910">
    <property type="component" value="Unassembled WGS sequence"/>
</dbReference>
<organism evidence="2 3">
    <name type="scientific">Collimonas rhizosphaerae</name>
    <dbReference type="NCBI Taxonomy" id="3126357"/>
    <lineage>
        <taxon>Bacteria</taxon>
        <taxon>Pseudomonadati</taxon>
        <taxon>Pseudomonadota</taxon>
        <taxon>Betaproteobacteria</taxon>
        <taxon>Burkholderiales</taxon>
        <taxon>Oxalobacteraceae</taxon>
        <taxon>Collimonas</taxon>
    </lineage>
</organism>
<dbReference type="EMBL" id="JBANDC010000002">
    <property type="protein sequence ID" value="MEM4986298.1"/>
    <property type="molecule type" value="Genomic_DNA"/>
</dbReference>
<keyword evidence="1" id="KW-0175">Coiled coil</keyword>
<comment type="caution">
    <text evidence="2">The sequence shown here is derived from an EMBL/GenBank/DDBJ whole genome shotgun (WGS) entry which is preliminary data.</text>
</comment>
<sequence length="292" mass="31536">MELAEDIRPATLPALPQKAALEKVADSVNAVANSITINSPAMYEIAVEELTDLQRKVDDLNEQRFKITRPMDASKKEVMDLFRGPIERCEAAIVFLKKLMLDYVTAEKKRAAEAQRIADEQARQERFRLENEARDQQAAAEQKVREAQAAAEKAAAATKAAEEATAAGDIAAANKASAEALAANQVQAAAHADAQVAHARVTLNQTIASVMTAPIVASAAPKIAGVSTSERWTAEVTDLLTLVKFVAANPQYITFLQANMTPIKQMATSLKANMKIDGVRAFPQAGITARRR</sequence>
<keyword evidence="3" id="KW-1185">Reference proteome</keyword>
<evidence type="ECO:0000256" key="1">
    <source>
        <dbReference type="SAM" id="Coils"/>
    </source>
</evidence>
<feature type="coiled-coil region" evidence="1">
    <location>
        <begin position="119"/>
        <end position="167"/>
    </location>
</feature>
<reference evidence="2 3" key="1">
    <citation type="submission" date="2024-02" db="EMBL/GenBank/DDBJ databases">
        <title>Draft genome sequence of Collimonas sp. strain H4R21, an effective mineral-weathering bacterial strain isolated from the beech rhizosphere.</title>
        <authorList>
            <person name="Morin E."/>
            <person name="Uroz S."/>
            <person name="Leveau J.H.J."/>
            <person name="Kumar R."/>
            <person name="Rey M.W."/>
            <person name="Pham J."/>
        </authorList>
    </citation>
    <scope>NUCLEOTIDE SEQUENCE [LARGE SCALE GENOMIC DNA]</scope>
    <source>
        <strain evidence="2 3">H4R21</strain>
    </source>
</reference>
<proteinExistence type="predicted"/>